<gene>
    <name evidence="2" type="ORF">GK108_30035</name>
</gene>
<dbReference type="PANTHER" id="PTHR30383:SF5">
    <property type="entry name" value="SGNH HYDROLASE-TYPE ESTERASE DOMAIN-CONTAINING PROTEIN"/>
    <property type="match status" value="1"/>
</dbReference>
<dbReference type="InterPro" id="IPR036514">
    <property type="entry name" value="SGNH_hydro_sf"/>
</dbReference>
<dbReference type="InterPro" id="IPR013830">
    <property type="entry name" value="SGNH_hydro"/>
</dbReference>
<protein>
    <submittedName>
        <fullName evidence="2">GDSL family lipase</fullName>
    </submittedName>
</protein>
<dbReference type="AlphaFoldDB" id="A0A6L9LF01"/>
<accession>A0A6L9LF01</accession>
<dbReference type="RefSeq" id="WP_163955286.1">
    <property type="nucleotide sequence ID" value="NZ_JAAFZH010000024.1"/>
</dbReference>
<comment type="caution">
    <text evidence="2">The sequence shown here is derived from an EMBL/GenBank/DDBJ whole genome shotgun (WGS) entry which is preliminary data.</text>
</comment>
<dbReference type="Proteomes" id="UP000474175">
    <property type="component" value="Unassembled WGS sequence"/>
</dbReference>
<organism evidence="2 3">
    <name type="scientific">Spirosoma terrae</name>
    <dbReference type="NCBI Taxonomy" id="1968276"/>
    <lineage>
        <taxon>Bacteria</taxon>
        <taxon>Pseudomonadati</taxon>
        <taxon>Bacteroidota</taxon>
        <taxon>Cytophagia</taxon>
        <taxon>Cytophagales</taxon>
        <taxon>Cytophagaceae</taxon>
        <taxon>Spirosoma</taxon>
    </lineage>
</organism>
<feature type="domain" description="SGNH hydrolase-type esterase" evidence="1">
    <location>
        <begin position="39"/>
        <end position="185"/>
    </location>
</feature>
<dbReference type="Gene3D" id="3.40.50.1110">
    <property type="entry name" value="SGNH hydrolase"/>
    <property type="match status" value="1"/>
</dbReference>
<dbReference type="EMBL" id="JAAFZH010000024">
    <property type="protein sequence ID" value="NDU99156.1"/>
    <property type="molecule type" value="Genomic_DNA"/>
</dbReference>
<dbReference type="GO" id="GO:0004622">
    <property type="term" value="F:phosphatidylcholine lysophospholipase activity"/>
    <property type="evidence" value="ECO:0007669"/>
    <property type="project" value="TreeGrafter"/>
</dbReference>
<dbReference type="InterPro" id="IPR051532">
    <property type="entry name" value="Ester_Hydrolysis_Enzymes"/>
</dbReference>
<proteinExistence type="predicted"/>
<sequence>MVWYEDEVRQLETKISVSPFTNDRVVFYGSSSIRLWTGLHQDFPQINSLNLGFGGSTLAACTWFLERLVIPANPEMIVFYAGDNDLGDGRHPEEVYLFFCAFVEKIGLYLPNVPVVFLSIKLSIARWTIKDRIYYTNKLITNEITKHPNFRLVDTTTPLLGPDGRPNRDCFEADGLHLSAAGYRAWQQALQEAKIFNNLLM</sequence>
<keyword evidence="3" id="KW-1185">Reference proteome</keyword>
<dbReference type="SUPFAM" id="SSF52266">
    <property type="entry name" value="SGNH hydrolase"/>
    <property type="match status" value="1"/>
</dbReference>
<dbReference type="PANTHER" id="PTHR30383">
    <property type="entry name" value="THIOESTERASE 1/PROTEASE 1/LYSOPHOSPHOLIPASE L1"/>
    <property type="match status" value="1"/>
</dbReference>
<evidence type="ECO:0000313" key="3">
    <source>
        <dbReference type="Proteomes" id="UP000474175"/>
    </source>
</evidence>
<dbReference type="Pfam" id="PF13472">
    <property type="entry name" value="Lipase_GDSL_2"/>
    <property type="match status" value="1"/>
</dbReference>
<reference evidence="2 3" key="1">
    <citation type="submission" date="2020-02" db="EMBL/GenBank/DDBJ databases">
        <title>Draft genome sequence of two Spirosoma agri KCTC 52727 and Spirosoma terrae KCTC 52035.</title>
        <authorList>
            <person name="Rojas J."/>
            <person name="Ambika Manirajan B."/>
            <person name="Suarez C."/>
            <person name="Ratering S."/>
            <person name="Schnell S."/>
        </authorList>
    </citation>
    <scope>NUCLEOTIDE SEQUENCE [LARGE SCALE GENOMIC DNA]</scope>
    <source>
        <strain evidence="2 3">KCTC 52035</strain>
    </source>
</reference>
<name>A0A6L9LF01_9BACT</name>
<evidence type="ECO:0000313" key="2">
    <source>
        <dbReference type="EMBL" id="NDU99156.1"/>
    </source>
</evidence>
<evidence type="ECO:0000259" key="1">
    <source>
        <dbReference type="Pfam" id="PF13472"/>
    </source>
</evidence>